<dbReference type="PANTHER" id="PTHR13999:SF4">
    <property type="entry name" value="INTERFERON-INDUCED TRANSMEMBRANE PROTEIN 3"/>
    <property type="match status" value="1"/>
</dbReference>
<keyword evidence="3 6" id="KW-0812">Transmembrane</keyword>
<keyword evidence="5 6" id="KW-0472">Membrane</keyword>
<feature type="non-terminal residue" evidence="7">
    <location>
        <position position="1"/>
    </location>
</feature>
<feature type="transmembrane region" description="Helical" evidence="6">
    <location>
        <begin position="83"/>
        <end position="108"/>
    </location>
</feature>
<keyword evidence="4 6" id="KW-1133">Transmembrane helix</keyword>
<accession>A0A7L2YWD6</accession>
<dbReference type="Proteomes" id="UP000550086">
    <property type="component" value="Unassembled WGS sequence"/>
</dbReference>
<evidence type="ECO:0000256" key="4">
    <source>
        <dbReference type="ARBA" id="ARBA00022989"/>
    </source>
</evidence>
<comment type="subcellular location">
    <subcellularLocation>
        <location evidence="1">Membrane</location>
    </subcellularLocation>
</comment>
<organism evidence="7 8">
    <name type="scientific">Jacana jacana</name>
    <name type="common">Wattled jacana</name>
    <name type="synonym">Parra jacana</name>
    <dbReference type="NCBI Taxonomy" id="54508"/>
    <lineage>
        <taxon>Eukaryota</taxon>
        <taxon>Metazoa</taxon>
        <taxon>Chordata</taxon>
        <taxon>Craniata</taxon>
        <taxon>Vertebrata</taxon>
        <taxon>Euteleostomi</taxon>
        <taxon>Archelosauria</taxon>
        <taxon>Archosauria</taxon>
        <taxon>Dinosauria</taxon>
        <taxon>Saurischia</taxon>
        <taxon>Theropoda</taxon>
        <taxon>Coelurosauria</taxon>
        <taxon>Aves</taxon>
        <taxon>Neognathae</taxon>
        <taxon>Neoaves</taxon>
        <taxon>Charadriiformes</taxon>
        <taxon>Jacanidae</taxon>
        <taxon>Jacana</taxon>
    </lineage>
</organism>
<comment type="similarity">
    <text evidence="2">Belongs to the CD225/Dispanin family.</text>
</comment>
<evidence type="ECO:0000313" key="8">
    <source>
        <dbReference type="Proteomes" id="UP000550086"/>
    </source>
</evidence>
<sequence length="116" mass="12791">LPPYEPLVDGMDMEGMPRSTVVAVEPPPPPPPPRTPPWDVPLCWCLTDSPLCLPQSRDSKVLGDYGRALSYGSTAKYLNLTALLLNIFLVILVIILLATGTITMINILQQQQHQQE</sequence>
<dbReference type="Pfam" id="PF04505">
    <property type="entry name" value="CD225"/>
    <property type="match status" value="1"/>
</dbReference>
<dbReference type="EMBL" id="VZTM01030274">
    <property type="protein sequence ID" value="NXS99836.1"/>
    <property type="molecule type" value="Genomic_DNA"/>
</dbReference>
<dbReference type="InterPro" id="IPR051517">
    <property type="entry name" value="IFITM_antiviral_protein"/>
</dbReference>
<dbReference type="InterPro" id="IPR007593">
    <property type="entry name" value="CD225/Dispanin_fam"/>
</dbReference>
<name>A0A7L2YWD6_JACJC</name>
<dbReference type="OrthoDB" id="9906841at2759"/>
<evidence type="ECO:0000256" key="6">
    <source>
        <dbReference type="SAM" id="Phobius"/>
    </source>
</evidence>
<proteinExistence type="inferred from homology"/>
<dbReference type="AlphaFoldDB" id="A0A7L2YWD6"/>
<comment type="caution">
    <text evidence="7">The sequence shown here is derived from an EMBL/GenBank/DDBJ whole genome shotgun (WGS) entry which is preliminary data.</text>
</comment>
<evidence type="ECO:0000256" key="5">
    <source>
        <dbReference type="ARBA" id="ARBA00023136"/>
    </source>
</evidence>
<dbReference type="GO" id="GO:0005886">
    <property type="term" value="C:plasma membrane"/>
    <property type="evidence" value="ECO:0007669"/>
    <property type="project" value="TreeGrafter"/>
</dbReference>
<evidence type="ECO:0000256" key="2">
    <source>
        <dbReference type="ARBA" id="ARBA00006843"/>
    </source>
</evidence>
<evidence type="ECO:0000313" key="7">
    <source>
        <dbReference type="EMBL" id="NXS99836.1"/>
    </source>
</evidence>
<protein>
    <submittedName>
        <fullName evidence="7">IFM1 protein</fullName>
    </submittedName>
</protein>
<keyword evidence="8" id="KW-1185">Reference proteome</keyword>
<feature type="non-terminal residue" evidence="7">
    <location>
        <position position="116"/>
    </location>
</feature>
<reference evidence="7 8" key="1">
    <citation type="submission" date="2019-09" db="EMBL/GenBank/DDBJ databases">
        <title>Bird 10,000 Genomes (B10K) Project - Family phase.</title>
        <authorList>
            <person name="Zhang G."/>
        </authorList>
    </citation>
    <scope>NUCLEOTIDE SEQUENCE [LARGE SCALE GENOMIC DNA]</scope>
    <source>
        <strain evidence="7">B10K-DU-002-59</strain>
        <tissue evidence="7">Muscle</tissue>
    </source>
</reference>
<dbReference type="PANTHER" id="PTHR13999">
    <property type="entry name" value="INTERFERON INDUCIBLE TRANSMEMBRANE PROTEIN"/>
    <property type="match status" value="1"/>
</dbReference>
<gene>
    <name evidence="7" type="primary">Ifitm1</name>
    <name evidence="7" type="ORF">JACJAC_R04853</name>
</gene>
<evidence type="ECO:0000256" key="3">
    <source>
        <dbReference type="ARBA" id="ARBA00022692"/>
    </source>
</evidence>
<evidence type="ECO:0000256" key="1">
    <source>
        <dbReference type="ARBA" id="ARBA00004370"/>
    </source>
</evidence>